<comment type="caution">
    <text evidence="2">The sequence shown here is derived from an EMBL/GenBank/DDBJ whole genome shotgun (WGS) entry which is preliminary data.</text>
</comment>
<dbReference type="EMBL" id="CAXDID020000174">
    <property type="protein sequence ID" value="CAL6048235.1"/>
    <property type="molecule type" value="Genomic_DNA"/>
</dbReference>
<evidence type="ECO:0000313" key="2">
    <source>
        <dbReference type="EMBL" id="CAI9953789.1"/>
    </source>
</evidence>
<name>A0AA86Q7C7_9EUKA</name>
<dbReference type="EMBL" id="CATOUU010000841">
    <property type="protein sequence ID" value="CAI9953791.1"/>
    <property type="molecule type" value="Genomic_DNA"/>
</dbReference>
<keyword evidence="1" id="KW-0732">Signal</keyword>
<dbReference type="EMBL" id="CAXDID020000174">
    <property type="protein sequence ID" value="CAL6048239.1"/>
    <property type="molecule type" value="Genomic_DNA"/>
</dbReference>
<reference evidence="2" key="1">
    <citation type="submission" date="2023-06" db="EMBL/GenBank/DDBJ databases">
        <authorList>
            <person name="Kurt Z."/>
        </authorList>
    </citation>
    <scope>NUCLEOTIDE SEQUENCE</scope>
</reference>
<keyword evidence="6" id="KW-1185">Reference proteome</keyword>
<reference evidence="4 6" key="2">
    <citation type="submission" date="2024-07" db="EMBL/GenBank/DDBJ databases">
        <authorList>
            <person name="Akdeniz Z."/>
        </authorList>
    </citation>
    <scope>NUCLEOTIDE SEQUENCE [LARGE SCALE GENOMIC DNA]</scope>
</reference>
<evidence type="ECO:0000313" key="6">
    <source>
        <dbReference type="Proteomes" id="UP001642409"/>
    </source>
</evidence>
<dbReference type="Proteomes" id="UP001642409">
    <property type="component" value="Unassembled WGS sequence"/>
</dbReference>
<sequence>MYCIICISPIFWSFSGIFFLLKCINDVKSDCYTRSSFENVALLKYNGLSGETSNQISKIEVIQEVIHMNWLSFHNSSFQPLHKAGYVTRIDSCIYVSCLNSPTLTNVINVSVPFQTPRSWILRNPLAGNFGNSSYSILNTSCNQLRKRQELANSLHVFAVVVRVVLNVKPSLFFVSSHLLIIHAIPFIKWIQSFDSRNEITIFNSLSAWLFMEYKSFHLWI</sequence>
<accession>A0AA86Q7C7</accession>
<evidence type="ECO:0000256" key="1">
    <source>
        <dbReference type="SAM" id="SignalP"/>
    </source>
</evidence>
<evidence type="ECO:0000313" key="3">
    <source>
        <dbReference type="EMBL" id="CAI9953791.1"/>
    </source>
</evidence>
<organism evidence="2">
    <name type="scientific">Hexamita inflata</name>
    <dbReference type="NCBI Taxonomy" id="28002"/>
    <lineage>
        <taxon>Eukaryota</taxon>
        <taxon>Metamonada</taxon>
        <taxon>Diplomonadida</taxon>
        <taxon>Hexamitidae</taxon>
        <taxon>Hexamitinae</taxon>
        <taxon>Hexamita</taxon>
    </lineage>
</organism>
<gene>
    <name evidence="2" type="ORF">HINF_LOCUS41434</name>
    <name evidence="3" type="ORF">HINF_LOCUS41436</name>
    <name evidence="4" type="ORF">HINF_LOCUS42593</name>
    <name evidence="5" type="ORF">HINF_LOCUS42595</name>
</gene>
<proteinExistence type="predicted"/>
<feature type="signal peptide" evidence="1">
    <location>
        <begin position="1"/>
        <end position="29"/>
    </location>
</feature>
<dbReference type="AlphaFoldDB" id="A0AA86Q7C7"/>
<evidence type="ECO:0000313" key="4">
    <source>
        <dbReference type="EMBL" id="CAL6048235.1"/>
    </source>
</evidence>
<protein>
    <submittedName>
        <fullName evidence="4">Hypothetical_protein</fullName>
    </submittedName>
</protein>
<dbReference type="EMBL" id="CATOUU010000841">
    <property type="protein sequence ID" value="CAI9953789.1"/>
    <property type="molecule type" value="Genomic_DNA"/>
</dbReference>
<feature type="chain" id="PRO_5044705012" evidence="1">
    <location>
        <begin position="30"/>
        <end position="221"/>
    </location>
</feature>
<evidence type="ECO:0000313" key="5">
    <source>
        <dbReference type="EMBL" id="CAL6048239.1"/>
    </source>
</evidence>